<dbReference type="GO" id="GO:0005634">
    <property type="term" value="C:nucleus"/>
    <property type="evidence" value="ECO:0007669"/>
    <property type="project" value="UniProtKB-SubCell"/>
</dbReference>
<dbReference type="RefSeq" id="XP_005834339.1">
    <property type="nucleotide sequence ID" value="XM_005834282.1"/>
</dbReference>
<accession>L1JGU8</accession>
<proteinExistence type="predicted"/>
<dbReference type="Gene3D" id="1.25.10.10">
    <property type="entry name" value="Leucine-rich Repeat Variant"/>
    <property type="match status" value="1"/>
</dbReference>
<reference evidence="4 6" key="1">
    <citation type="journal article" date="2012" name="Nature">
        <title>Algal genomes reveal evolutionary mosaicism and the fate of nucleomorphs.</title>
        <authorList>
            <consortium name="DOE Joint Genome Institute"/>
            <person name="Curtis B.A."/>
            <person name="Tanifuji G."/>
            <person name="Burki F."/>
            <person name="Gruber A."/>
            <person name="Irimia M."/>
            <person name="Maruyama S."/>
            <person name="Arias M.C."/>
            <person name="Ball S.G."/>
            <person name="Gile G.H."/>
            <person name="Hirakawa Y."/>
            <person name="Hopkins J.F."/>
            <person name="Kuo A."/>
            <person name="Rensing S.A."/>
            <person name="Schmutz J."/>
            <person name="Symeonidi A."/>
            <person name="Elias M."/>
            <person name="Eveleigh R.J."/>
            <person name="Herman E.K."/>
            <person name="Klute M.J."/>
            <person name="Nakayama T."/>
            <person name="Obornik M."/>
            <person name="Reyes-Prieto A."/>
            <person name="Armbrust E.V."/>
            <person name="Aves S.J."/>
            <person name="Beiko R.G."/>
            <person name="Coutinho P."/>
            <person name="Dacks J.B."/>
            <person name="Durnford D.G."/>
            <person name="Fast N.M."/>
            <person name="Green B.R."/>
            <person name="Grisdale C.J."/>
            <person name="Hempel F."/>
            <person name="Henrissat B."/>
            <person name="Hoppner M.P."/>
            <person name="Ishida K."/>
            <person name="Kim E."/>
            <person name="Koreny L."/>
            <person name="Kroth P.G."/>
            <person name="Liu Y."/>
            <person name="Malik S.B."/>
            <person name="Maier U.G."/>
            <person name="McRose D."/>
            <person name="Mock T."/>
            <person name="Neilson J.A."/>
            <person name="Onodera N.T."/>
            <person name="Poole A.M."/>
            <person name="Pritham E.J."/>
            <person name="Richards T.A."/>
            <person name="Rocap G."/>
            <person name="Roy S.W."/>
            <person name="Sarai C."/>
            <person name="Schaack S."/>
            <person name="Shirato S."/>
            <person name="Slamovits C.H."/>
            <person name="Spencer D.F."/>
            <person name="Suzuki S."/>
            <person name="Worden A.Z."/>
            <person name="Zauner S."/>
            <person name="Barry K."/>
            <person name="Bell C."/>
            <person name="Bharti A.K."/>
            <person name="Crow J.A."/>
            <person name="Grimwood J."/>
            <person name="Kramer R."/>
            <person name="Lindquist E."/>
            <person name="Lucas S."/>
            <person name="Salamov A."/>
            <person name="McFadden G.I."/>
            <person name="Lane C.E."/>
            <person name="Keeling P.J."/>
            <person name="Gray M.W."/>
            <person name="Grigoriev I.V."/>
            <person name="Archibald J.M."/>
        </authorList>
    </citation>
    <scope>NUCLEOTIDE SEQUENCE</scope>
    <source>
        <strain evidence="4 6">CCMP2712</strain>
    </source>
</reference>
<dbReference type="Proteomes" id="UP000011087">
    <property type="component" value="Unassembled WGS sequence"/>
</dbReference>
<sequence>MSAEIDRLRHALASMYTCADAAERNSADKFLQVEFLYSQECWDLSIALLKLPTATSYEHLFCARALHVRLRCSVSKAERKQVQFLSILFVLTSSLPYTTARWSHEPSGRTILTQICSAVAVLVCKMESWETKMVVKDLALSFAAANMAMLETIRVLPVSLVI</sequence>
<organism evidence="4">
    <name type="scientific">Guillardia theta (strain CCMP2712)</name>
    <name type="common">Cryptophyte</name>
    <dbReference type="NCBI Taxonomy" id="905079"/>
    <lineage>
        <taxon>Eukaryota</taxon>
        <taxon>Cryptophyceae</taxon>
        <taxon>Pyrenomonadales</taxon>
        <taxon>Geminigeraceae</taxon>
        <taxon>Guillardia</taxon>
    </lineage>
</organism>
<dbReference type="GeneID" id="17303972"/>
<dbReference type="InterPro" id="IPR051345">
    <property type="entry name" value="Importin_beta-like_NTR"/>
</dbReference>
<dbReference type="PANTHER" id="PTHR12363">
    <property type="entry name" value="TRANSPORTIN 3 AND IMPORTIN 13"/>
    <property type="match status" value="1"/>
</dbReference>
<evidence type="ECO:0000256" key="1">
    <source>
        <dbReference type="ARBA" id="ARBA00004123"/>
    </source>
</evidence>
<dbReference type="EMBL" id="JH992990">
    <property type="protein sequence ID" value="EKX47359.1"/>
    <property type="molecule type" value="Genomic_DNA"/>
</dbReference>
<reference evidence="6" key="2">
    <citation type="submission" date="2012-11" db="EMBL/GenBank/DDBJ databases">
        <authorList>
            <person name="Kuo A."/>
            <person name="Curtis B.A."/>
            <person name="Tanifuji G."/>
            <person name="Burki F."/>
            <person name="Gruber A."/>
            <person name="Irimia M."/>
            <person name="Maruyama S."/>
            <person name="Arias M.C."/>
            <person name="Ball S.G."/>
            <person name="Gile G.H."/>
            <person name="Hirakawa Y."/>
            <person name="Hopkins J.F."/>
            <person name="Rensing S.A."/>
            <person name="Schmutz J."/>
            <person name="Symeonidi A."/>
            <person name="Elias M."/>
            <person name="Eveleigh R.J."/>
            <person name="Herman E.K."/>
            <person name="Klute M.J."/>
            <person name="Nakayama T."/>
            <person name="Obornik M."/>
            <person name="Reyes-Prieto A."/>
            <person name="Armbrust E.V."/>
            <person name="Aves S.J."/>
            <person name="Beiko R.G."/>
            <person name="Coutinho P."/>
            <person name="Dacks J.B."/>
            <person name="Durnford D.G."/>
            <person name="Fast N.M."/>
            <person name="Green B.R."/>
            <person name="Grisdale C."/>
            <person name="Hempe F."/>
            <person name="Henrissat B."/>
            <person name="Hoppner M.P."/>
            <person name="Ishida K.-I."/>
            <person name="Kim E."/>
            <person name="Koreny L."/>
            <person name="Kroth P.G."/>
            <person name="Liu Y."/>
            <person name="Malik S.-B."/>
            <person name="Maier U.G."/>
            <person name="McRose D."/>
            <person name="Mock T."/>
            <person name="Neilson J.A."/>
            <person name="Onodera N.T."/>
            <person name="Poole A.M."/>
            <person name="Pritham E.J."/>
            <person name="Richards T.A."/>
            <person name="Rocap G."/>
            <person name="Roy S.W."/>
            <person name="Sarai C."/>
            <person name="Schaack S."/>
            <person name="Shirato S."/>
            <person name="Slamovits C.H."/>
            <person name="Spencer D.F."/>
            <person name="Suzuki S."/>
            <person name="Worden A.Z."/>
            <person name="Zauner S."/>
            <person name="Barry K."/>
            <person name="Bell C."/>
            <person name="Bharti A.K."/>
            <person name="Crow J.A."/>
            <person name="Grimwood J."/>
            <person name="Kramer R."/>
            <person name="Lindquist E."/>
            <person name="Lucas S."/>
            <person name="Salamov A."/>
            <person name="McFadden G.I."/>
            <person name="Lane C.E."/>
            <person name="Keeling P.J."/>
            <person name="Gray M.W."/>
            <person name="Grigoriev I.V."/>
            <person name="Archibald J.M."/>
        </authorList>
    </citation>
    <scope>NUCLEOTIDE SEQUENCE</scope>
    <source>
        <strain evidence="6">CCMP2712</strain>
    </source>
</reference>
<dbReference type="GO" id="GO:0006606">
    <property type="term" value="P:protein import into nucleus"/>
    <property type="evidence" value="ECO:0007669"/>
    <property type="project" value="TreeGrafter"/>
</dbReference>
<dbReference type="PaxDb" id="55529-EKX47359"/>
<dbReference type="GO" id="GO:0005737">
    <property type="term" value="C:cytoplasm"/>
    <property type="evidence" value="ECO:0007669"/>
    <property type="project" value="TreeGrafter"/>
</dbReference>
<dbReference type="KEGG" id="gtt:GUITHDRAFT_106806"/>
<keyword evidence="2" id="KW-0813">Transport</keyword>
<dbReference type="InterPro" id="IPR011989">
    <property type="entry name" value="ARM-like"/>
</dbReference>
<evidence type="ECO:0000313" key="5">
    <source>
        <dbReference type="EnsemblProtists" id="EKX47359"/>
    </source>
</evidence>
<evidence type="ECO:0000256" key="3">
    <source>
        <dbReference type="ARBA" id="ARBA00023242"/>
    </source>
</evidence>
<dbReference type="HOGENOM" id="CLU_1638573_0_0_1"/>
<evidence type="ECO:0000313" key="4">
    <source>
        <dbReference type="EMBL" id="EKX47359.1"/>
    </source>
</evidence>
<dbReference type="AlphaFoldDB" id="L1JGU8"/>
<keyword evidence="6" id="KW-1185">Reference proteome</keyword>
<dbReference type="PANTHER" id="PTHR12363:SF33">
    <property type="entry name" value="IMPORTIN-13"/>
    <property type="match status" value="1"/>
</dbReference>
<comment type="subcellular location">
    <subcellularLocation>
        <location evidence="1">Nucleus</location>
    </subcellularLocation>
</comment>
<protein>
    <submittedName>
        <fullName evidence="4 5">Uncharacterized protein</fullName>
    </submittedName>
</protein>
<evidence type="ECO:0000313" key="6">
    <source>
        <dbReference type="Proteomes" id="UP000011087"/>
    </source>
</evidence>
<dbReference type="EnsemblProtists" id="EKX47359">
    <property type="protein sequence ID" value="EKX47359"/>
    <property type="gene ID" value="GUITHDRAFT_106806"/>
</dbReference>
<gene>
    <name evidence="4" type="ORF">GUITHDRAFT_106806</name>
</gene>
<dbReference type="OrthoDB" id="435593at2759"/>
<name>L1JGU8_GUITC</name>
<evidence type="ECO:0000256" key="2">
    <source>
        <dbReference type="ARBA" id="ARBA00022448"/>
    </source>
</evidence>
<keyword evidence="3" id="KW-0539">Nucleus</keyword>
<reference evidence="5" key="3">
    <citation type="submission" date="2016-03" db="UniProtKB">
        <authorList>
            <consortium name="EnsemblProtists"/>
        </authorList>
    </citation>
    <scope>IDENTIFICATION</scope>
</reference>